<reference evidence="4" key="1">
    <citation type="submission" date="2017-01" db="EMBL/GenBank/DDBJ databases">
        <authorList>
            <person name="Wolfgang W.J."/>
            <person name="Cole J."/>
            <person name="Wroblewski D."/>
            <person name="Mcginnis J."/>
            <person name="Musser K.A."/>
        </authorList>
    </citation>
    <scope>NUCLEOTIDE SEQUENCE [LARGE SCALE GENOMIC DNA]</scope>
    <source>
        <strain evidence="4">DSM 19151</strain>
    </source>
</reference>
<dbReference type="Proteomes" id="UP000193118">
    <property type="component" value="Unassembled WGS sequence"/>
</dbReference>
<dbReference type="STRING" id="194197.BWD09_10795"/>
<comment type="caution">
    <text evidence="3">The sequence shown here is derived from an EMBL/GenBank/DDBJ whole genome shotgun (WGS) entry which is preliminary data.</text>
</comment>
<dbReference type="EMBL" id="MTBO01000038">
    <property type="protein sequence ID" value="OSI14310.1"/>
    <property type="molecule type" value="Genomic_DNA"/>
</dbReference>
<evidence type="ECO:0000313" key="3">
    <source>
        <dbReference type="EMBL" id="OSI14310.1"/>
    </source>
</evidence>
<accession>A0A1X3D332</accession>
<evidence type="ECO:0000256" key="1">
    <source>
        <dbReference type="SAM" id="MobiDB-lite"/>
    </source>
</evidence>
<keyword evidence="2" id="KW-0472">Membrane</keyword>
<evidence type="ECO:0000313" key="4">
    <source>
        <dbReference type="Proteomes" id="UP000193118"/>
    </source>
</evidence>
<protein>
    <submittedName>
        <fullName evidence="3">Uncharacterized protein</fullName>
    </submittedName>
</protein>
<proteinExistence type="predicted"/>
<dbReference type="AlphaFoldDB" id="A0A1X3D332"/>
<feature type="transmembrane region" description="Helical" evidence="2">
    <location>
        <begin position="28"/>
        <end position="46"/>
    </location>
</feature>
<feature type="region of interest" description="Disordered" evidence="1">
    <location>
        <begin position="1"/>
        <end position="20"/>
    </location>
</feature>
<organism evidence="3 4">
    <name type="scientific">Neisseria dentiae</name>
    <dbReference type="NCBI Taxonomy" id="194197"/>
    <lineage>
        <taxon>Bacteria</taxon>
        <taxon>Pseudomonadati</taxon>
        <taxon>Pseudomonadota</taxon>
        <taxon>Betaproteobacteria</taxon>
        <taxon>Neisseriales</taxon>
        <taxon>Neisseriaceae</taxon>
        <taxon>Neisseria</taxon>
    </lineage>
</organism>
<keyword evidence="4" id="KW-1185">Reference proteome</keyword>
<evidence type="ECO:0000256" key="2">
    <source>
        <dbReference type="SAM" id="Phobius"/>
    </source>
</evidence>
<name>A0A1X3D332_9NEIS</name>
<dbReference type="RefSeq" id="WP_085366820.1">
    <property type="nucleotide sequence ID" value="NZ_CAUJPZ010000053.1"/>
</dbReference>
<gene>
    <name evidence="3" type="ORF">BWD09_10795</name>
</gene>
<sequence length="144" mass="15850">MAATDKPAAREPTPDEQRRKARAKIRTIRIWAFVVLGLFAGFGLLSNCALSKPKAKQAIVDSCVKNVPFSEKWQADLKAAGLEGKSEQLIESYCVCMWDEPLEKLSDKQIQSLSKISPQEQLELLGGAEAFEARDKQCVAGLAK</sequence>
<keyword evidence="2" id="KW-0812">Transmembrane</keyword>
<keyword evidence="2" id="KW-1133">Transmembrane helix</keyword>
<dbReference type="GeneID" id="94580385"/>
<feature type="compositionally biased region" description="Basic and acidic residues" evidence="1">
    <location>
        <begin position="7"/>
        <end position="18"/>
    </location>
</feature>
<dbReference type="OrthoDB" id="8611069at2"/>